<dbReference type="InterPro" id="IPR036390">
    <property type="entry name" value="WH_DNA-bd_sf"/>
</dbReference>
<dbReference type="PRINTS" id="PR00039">
    <property type="entry name" value="HTHLYSR"/>
</dbReference>
<proteinExistence type="inferred from homology"/>
<dbReference type="InterPro" id="IPR036388">
    <property type="entry name" value="WH-like_DNA-bd_sf"/>
</dbReference>
<dbReference type="Proteomes" id="UP000017090">
    <property type="component" value="Unassembled WGS sequence"/>
</dbReference>
<dbReference type="RefSeq" id="WP_023053622.1">
    <property type="nucleotide sequence ID" value="NZ_AWXA01000028.1"/>
</dbReference>
<dbReference type="EMBL" id="AWXA01000028">
    <property type="protein sequence ID" value="ERT60050.1"/>
    <property type="molecule type" value="Genomic_DNA"/>
</dbReference>
<dbReference type="SUPFAM" id="SSF46785">
    <property type="entry name" value="Winged helix' DNA-binding domain"/>
    <property type="match status" value="1"/>
</dbReference>
<dbReference type="GO" id="GO:0003677">
    <property type="term" value="F:DNA binding"/>
    <property type="evidence" value="ECO:0007669"/>
    <property type="project" value="UniProtKB-KW"/>
</dbReference>
<evidence type="ECO:0000256" key="2">
    <source>
        <dbReference type="ARBA" id="ARBA00023015"/>
    </source>
</evidence>
<name>U7UL34_9FIRM</name>
<feature type="domain" description="HTH lysR-type" evidence="5">
    <location>
        <begin position="1"/>
        <end position="58"/>
    </location>
</feature>
<dbReference type="PATRIC" id="fig|1111454.3.peg.1064"/>
<keyword evidence="3" id="KW-0238">DNA-binding</keyword>
<dbReference type="GO" id="GO:0005829">
    <property type="term" value="C:cytosol"/>
    <property type="evidence" value="ECO:0007669"/>
    <property type="project" value="TreeGrafter"/>
</dbReference>
<evidence type="ECO:0000259" key="5">
    <source>
        <dbReference type="PROSITE" id="PS50931"/>
    </source>
</evidence>
<dbReference type="SUPFAM" id="SSF53850">
    <property type="entry name" value="Periplasmic binding protein-like II"/>
    <property type="match status" value="1"/>
</dbReference>
<accession>U7UL34</accession>
<dbReference type="PANTHER" id="PTHR30419:SF8">
    <property type="entry name" value="NITROGEN ASSIMILATION TRANSCRIPTIONAL ACTIVATOR-RELATED"/>
    <property type="match status" value="1"/>
</dbReference>
<dbReference type="Gene3D" id="1.10.10.10">
    <property type="entry name" value="Winged helix-like DNA-binding domain superfamily/Winged helix DNA-binding domain"/>
    <property type="match status" value="1"/>
</dbReference>
<dbReference type="STRING" id="1111454.HMPREF1250_0870"/>
<evidence type="ECO:0000256" key="1">
    <source>
        <dbReference type="ARBA" id="ARBA00009437"/>
    </source>
</evidence>
<organism evidence="6 7">
    <name type="scientific">Megasphaera vaginalis</name>
    <name type="common">ex Srinivasan et al. 2021</name>
    <dbReference type="NCBI Taxonomy" id="1111454"/>
    <lineage>
        <taxon>Bacteria</taxon>
        <taxon>Bacillati</taxon>
        <taxon>Bacillota</taxon>
        <taxon>Negativicutes</taxon>
        <taxon>Veillonellales</taxon>
        <taxon>Veillonellaceae</taxon>
        <taxon>Megasphaera</taxon>
    </lineage>
</organism>
<dbReference type="InterPro" id="IPR005119">
    <property type="entry name" value="LysR_subst-bd"/>
</dbReference>
<comment type="caution">
    <text evidence="6">The sequence shown here is derived from an EMBL/GenBank/DDBJ whole genome shotgun (WGS) entry which is preliminary data.</text>
</comment>
<evidence type="ECO:0000313" key="6">
    <source>
        <dbReference type="EMBL" id="ERT60050.1"/>
    </source>
</evidence>
<sequence>MELRVLQYFLTVAREETITKAADALHITQPTLSRQLSQLEEELGVVLFSRGKRKITLTEEGILLQQRAKEITELIEKTERELTEQDSLINGTITFGCGIFKSCEYFVQLIQSFRTVYPHVTFDFYTANADVVEKRMEQGLTDIGLLMEPIDVELFNYIRMPEADRWVVFMRRDDPLAAKANICVDDLIGPIPLAVPRRLKVQGELMNWFGNKINEMNIVFTNNFQMISMIMVKRHMCRSISIEGAVPYLDNQLFCSRPLSPMLEQRSVLAWKRRQKFSITTKKFIDFVQNCTANDKER</sequence>
<dbReference type="AlphaFoldDB" id="U7UL34"/>
<gene>
    <name evidence="6" type="ORF">HMPREF1250_0870</name>
</gene>
<reference evidence="6 7" key="1">
    <citation type="submission" date="2013-09" db="EMBL/GenBank/DDBJ databases">
        <authorList>
            <person name="Durkin A.S."/>
            <person name="Haft D.R."/>
            <person name="McCorrison J."/>
            <person name="Torralba M."/>
            <person name="Gillis M."/>
            <person name="Haft D.H."/>
            <person name="Methe B."/>
            <person name="Sutton G."/>
            <person name="Nelson K.E."/>
        </authorList>
    </citation>
    <scope>NUCLEOTIDE SEQUENCE [LARGE SCALE GENOMIC DNA]</scope>
    <source>
        <strain evidence="6 7">BV3C16-1</strain>
    </source>
</reference>
<evidence type="ECO:0000256" key="4">
    <source>
        <dbReference type="ARBA" id="ARBA00023163"/>
    </source>
</evidence>
<evidence type="ECO:0000313" key="7">
    <source>
        <dbReference type="Proteomes" id="UP000017090"/>
    </source>
</evidence>
<dbReference type="GO" id="GO:0003700">
    <property type="term" value="F:DNA-binding transcription factor activity"/>
    <property type="evidence" value="ECO:0007669"/>
    <property type="project" value="InterPro"/>
</dbReference>
<keyword evidence="2" id="KW-0805">Transcription regulation</keyword>
<dbReference type="CDD" id="cd05466">
    <property type="entry name" value="PBP2_LTTR_substrate"/>
    <property type="match status" value="1"/>
</dbReference>
<dbReference type="InterPro" id="IPR000847">
    <property type="entry name" value="LysR_HTH_N"/>
</dbReference>
<keyword evidence="7" id="KW-1185">Reference proteome</keyword>
<dbReference type="Pfam" id="PF00126">
    <property type="entry name" value="HTH_1"/>
    <property type="match status" value="1"/>
</dbReference>
<dbReference type="InterPro" id="IPR050950">
    <property type="entry name" value="HTH-type_LysR_regulators"/>
</dbReference>
<dbReference type="OrthoDB" id="1624015at2"/>
<dbReference type="Pfam" id="PF03466">
    <property type="entry name" value="LysR_substrate"/>
    <property type="match status" value="1"/>
</dbReference>
<comment type="similarity">
    <text evidence="1">Belongs to the LysR transcriptional regulatory family.</text>
</comment>
<dbReference type="Gene3D" id="3.40.190.290">
    <property type="match status" value="1"/>
</dbReference>
<dbReference type="PANTHER" id="PTHR30419">
    <property type="entry name" value="HTH-TYPE TRANSCRIPTIONAL REGULATOR YBHD"/>
    <property type="match status" value="1"/>
</dbReference>
<protein>
    <submittedName>
        <fullName evidence="6">Transcriptional regulator, LysR family</fullName>
    </submittedName>
</protein>
<dbReference type="eggNOG" id="COG0583">
    <property type="taxonomic scope" value="Bacteria"/>
</dbReference>
<evidence type="ECO:0000256" key="3">
    <source>
        <dbReference type="ARBA" id="ARBA00023125"/>
    </source>
</evidence>
<dbReference type="FunFam" id="1.10.10.10:FF:000001">
    <property type="entry name" value="LysR family transcriptional regulator"/>
    <property type="match status" value="1"/>
</dbReference>
<dbReference type="PROSITE" id="PS50931">
    <property type="entry name" value="HTH_LYSR"/>
    <property type="match status" value="1"/>
</dbReference>
<keyword evidence="4" id="KW-0804">Transcription</keyword>